<dbReference type="InterPro" id="IPR027787">
    <property type="entry name" value="Alpha/beta-hydrolase_catalytic"/>
</dbReference>
<evidence type="ECO:0000259" key="2">
    <source>
        <dbReference type="Pfam" id="PF10081"/>
    </source>
</evidence>
<protein>
    <recommendedName>
        <fullName evidence="6">Alpha/beta-hydrolase family protein</fullName>
    </recommendedName>
</protein>
<feature type="domain" description="Alpha/beta-hydrolase N-terminal" evidence="3">
    <location>
        <begin position="29"/>
        <end position="235"/>
    </location>
</feature>
<evidence type="ECO:0000313" key="5">
    <source>
        <dbReference type="Proteomes" id="UP000317977"/>
    </source>
</evidence>
<proteinExistence type="predicted"/>
<feature type="transmembrane region" description="Helical" evidence="1">
    <location>
        <begin position="117"/>
        <end position="146"/>
    </location>
</feature>
<feature type="domain" description="Alpha/beta-hydrolase catalytic" evidence="2">
    <location>
        <begin position="252"/>
        <end position="538"/>
    </location>
</feature>
<feature type="transmembrane region" description="Helical" evidence="1">
    <location>
        <begin position="45"/>
        <end position="65"/>
    </location>
</feature>
<dbReference type="EMBL" id="SJPX01000002">
    <property type="protein sequence ID" value="TWU56326.1"/>
    <property type="molecule type" value="Genomic_DNA"/>
</dbReference>
<gene>
    <name evidence="4" type="ORF">Poly59_26300</name>
</gene>
<reference evidence="4 5" key="1">
    <citation type="submission" date="2019-02" db="EMBL/GenBank/DDBJ databases">
        <title>Deep-cultivation of Planctomycetes and their phenomic and genomic characterization uncovers novel biology.</title>
        <authorList>
            <person name="Wiegand S."/>
            <person name="Jogler M."/>
            <person name="Boedeker C."/>
            <person name="Pinto D."/>
            <person name="Vollmers J."/>
            <person name="Rivas-Marin E."/>
            <person name="Kohn T."/>
            <person name="Peeters S.H."/>
            <person name="Heuer A."/>
            <person name="Rast P."/>
            <person name="Oberbeckmann S."/>
            <person name="Bunk B."/>
            <person name="Jeske O."/>
            <person name="Meyerdierks A."/>
            <person name="Storesund J.E."/>
            <person name="Kallscheuer N."/>
            <person name="Luecker S."/>
            <person name="Lage O.M."/>
            <person name="Pohl T."/>
            <person name="Merkel B.J."/>
            <person name="Hornburger P."/>
            <person name="Mueller R.-W."/>
            <person name="Bruemmer F."/>
            <person name="Labrenz M."/>
            <person name="Spormann A.M."/>
            <person name="Op Den Camp H."/>
            <person name="Overmann J."/>
            <person name="Amann R."/>
            <person name="Jetten M.S.M."/>
            <person name="Mascher T."/>
            <person name="Medema M.H."/>
            <person name="Devos D.P."/>
            <person name="Kaster A.-K."/>
            <person name="Ovreas L."/>
            <person name="Rohde M."/>
            <person name="Galperin M.Y."/>
            <person name="Jogler C."/>
        </authorList>
    </citation>
    <scope>NUCLEOTIDE SEQUENCE [LARGE SCALE GENOMIC DNA]</scope>
    <source>
        <strain evidence="4 5">Poly59</strain>
    </source>
</reference>
<keyword evidence="1" id="KW-0472">Membrane</keyword>
<evidence type="ECO:0008006" key="6">
    <source>
        <dbReference type="Google" id="ProtNLM"/>
    </source>
</evidence>
<feature type="transmembrane region" description="Helical" evidence="1">
    <location>
        <begin position="77"/>
        <end position="97"/>
    </location>
</feature>
<dbReference type="Pfam" id="PF10081">
    <property type="entry name" value="Abhydrolase_9"/>
    <property type="match status" value="1"/>
</dbReference>
<dbReference type="RefSeq" id="WP_146534330.1">
    <property type="nucleotide sequence ID" value="NZ_SJPX01000002.1"/>
</dbReference>
<comment type="caution">
    <text evidence="4">The sequence shown here is derived from an EMBL/GenBank/DDBJ whole genome shotgun (WGS) entry which is preliminary data.</text>
</comment>
<evidence type="ECO:0000313" key="4">
    <source>
        <dbReference type="EMBL" id="TWU56326.1"/>
    </source>
</evidence>
<accession>A0A5C6F886</accession>
<dbReference type="InterPro" id="IPR027788">
    <property type="entry name" value="Alpha/beta-hydrolase_N_dom"/>
</dbReference>
<dbReference type="PIRSF" id="PIRSF007542">
    <property type="entry name" value="UCP007542"/>
    <property type="match status" value="1"/>
</dbReference>
<evidence type="ECO:0000259" key="3">
    <source>
        <dbReference type="Pfam" id="PF15420"/>
    </source>
</evidence>
<organism evidence="4 5">
    <name type="scientific">Rubripirellula reticaptiva</name>
    <dbReference type="NCBI Taxonomy" id="2528013"/>
    <lineage>
        <taxon>Bacteria</taxon>
        <taxon>Pseudomonadati</taxon>
        <taxon>Planctomycetota</taxon>
        <taxon>Planctomycetia</taxon>
        <taxon>Pirellulales</taxon>
        <taxon>Pirellulaceae</taxon>
        <taxon>Rubripirellula</taxon>
    </lineage>
</organism>
<keyword evidence="1" id="KW-0812">Transmembrane</keyword>
<feature type="transmembrane region" description="Helical" evidence="1">
    <location>
        <begin position="12"/>
        <end position="33"/>
    </location>
</feature>
<name>A0A5C6F886_9BACT</name>
<evidence type="ECO:0000256" key="1">
    <source>
        <dbReference type="SAM" id="Phobius"/>
    </source>
</evidence>
<sequence>MKEQLVQYKKSFSFVGLMLAALFFAASVTPSLLPRTYLVQGILSGFALAIGYTVGVLAVWVYQFFEFREPAGRTQLIAKRITVGVVALLFVGFLWRMTFWQNSIRGLMGMEDLETAYPYRTAAIAVVLGAILVSLARAFVAASGFVAGKLNHILPRKVATATAFVSVGLVVLFLSNDLVAKNLLSVADSFFAKLDERSDDEVKPPTNETMTGSEASLVNWDSIGRQGKNFLALGPTQAEISDFIGEEAERPVRVYAGVRSRPTMRGRAKLALEELKRVGGFDRSVLIVATPTGTGWLDPSAVDTVEYLHGGDTAIVSIQYSYLPSWITILVDPQRSIDSAQALFDEVYGYWKTLPKDGRPRLYLHGLSLGSLGSEESADLLTVFEDPIDGALWSGPPFPSKQWKSVVRNRNPESPAWLPTFRDGRLLRFTAQENSLEPGKEWGPMRDAYIQYSSDPMVWFSPSLAWSRPAWLTDPPGPDVSPYLRWYPIITFLQIGFDLPMATTVPIGHGHNYAPSSYIDGWVAVTQSEYASPSQIKSLKDVFRNKGVPKP</sequence>
<dbReference type="InterPro" id="IPR012037">
    <property type="entry name" value="Alpha/beta-hydrolase_fam"/>
</dbReference>
<dbReference type="Pfam" id="PF15420">
    <property type="entry name" value="Abhydrolase_9_N"/>
    <property type="match status" value="1"/>
</dbReference>
<dbReference type="AlphaFoldDB" id="A0A5C6F886"/>
<dbReference type="OrthoDB" id="4397445at2"/>
<dbReference type="Proteomes" id="UP000317977">
    <property type="component" value="Unassembled WGS sequence"/>
</dbReference>
<feature type="transmembrane region" description="Helical" evidence="1">
    <location>
        <begin position="158"/>
        <end position="175"/>
    </location>
</feature>
<keyword evidence="1" id="KW-1133">Transmembrane helix</keyword>
<keyword evidence="5" id="KW-1185">Reference proteome</keyword>